<dbReference type="InterPro" id="IPR027417">
    <property type="entry name" value="P-loop_NTPase"/>
</dbReference>
<dbReference type="Pfam" id="PF00069">
    <property type="entry name" value="Pkinase"/>
    <property type="match status" value="1"/>
</dbReference>
<dbReference type="EMBL" id="MU004341">
    <property type="protein sequence ID" value="KAF2656071.1"/>
    <property type="molecule type" value="Genomic_DNA"/>
</dbReference>
<dbReference type="PANTHER" id="PTHR24359:SF1">
    <property type="entry name" value="INHIBITOR OF NUCLEAR FACTOR KAPPA-B KINASE EPSILON SUBUNIT HOMOLOG 1-RELATED"/>
    <property type="match status" value="1"/>
</dbReference>
<keyword evidence="1" id="KW-0472">Membrane</keyword>
<dbReference type="SUPFAM" id="SSF52540">
    <property type="entry name" value="P-loop containing nucleoside triphosphate hydrolases"/>
    <property type="match status" value="1"/>
</dbReference>
<keyword evidence="1" id="KW-0812">Transmembrane</keyword>
<feature type="domain" description="Protein kinase" evidence="2">
    <location>
        <begin position="159"/>
        <end position="486"/>
    </location>
</feature>
<dbReference type="Gene3D" id="1.10.510.10">
    <property type="entry name" value="Transferase(Phosphotransferase) domain 1"/>
    <property type="match status" value="1"/>
</dbReference>
<dbReference type="Gene3D" id="3.40.50.300">
    <property type="entry name" value="P-loop containing nucleotide triphosphate hydrolases"/>
    <property type="match status" value="1"/>
</dbReference>
<dbReference type="OrthoDB" id="4062651at2759"/>
<dbReference type="InterPro" id="IPR011009">
    <property type="entry name" value="Kinase-like_dom_sf"/>
</dbReference>
<keyword evidence="1" id="KW-1133">Transmembrane helix</keyword>
<proteinExistence type="predicted"/>
<dbReference type="CDD" id="cd00180">
    <property type="entry name" value="PKc"/>
    <property type="match status" value="1"/>
</dbReference>
<evidence type="ECO:0000259" key="2">
    <source>
        <dbReference type="PROSITE" id="PS50011"/>
    </source>
</evidence>
<dbReference type="Proteomes" id="UP000799324">
    <property type="component" value="Unassembled WGS sequence"/>
</dbReference>
<dbReference type="Gene3D" id="3.30.200.20">
    <property type="entry name" value="Phosphorylase Kinase, domain 1"/>
    <property type="match status" value="1"/>
</dbReference>
<protein>
    <recommendedName>
        <fullName evidence="2">Protein kinase domain-containing protein</fullName>
    </recommendedName>
</protein>
<reference evidence="3" key="1">
    <citation type="journal article" date="2020" name="Stud. Mycol.">
        <title>101 Dothideomycetes genomes: a test case for predicting lifestyles and emergence of pathogens.</title>
        <authorList>
            <person name="Haridas S."/>
            <person name="Albert R."/>
            <person name="Binder M."/>
            <person name="Bloem J."/>
            <person name="Labutti K."/>
            <person name="Salamov A."/>
            <person name="Andreopoulos B."/>
            <person name="Baker S."/>
            <person name="Barry K."/>
            <person name="Bills G."/>
            <person name="Bluhm B."/>
            <person name="Cannon C."/>
            <person name="Castanera R."/>
            <person name="Culley D."/>
            <person name="Daum C."/>
            <person name="Ezra D."/>
            <person name="Gonzalez J."/>
            <person name="Henrissat B."/>
            <person name="Kuo A."/>
            <person name="Liang C."/>
            <person name="Lipzen A."/>
            <person name="Lutzoni F."/>
            <person name="Magnuson J."/>
            <person name="Mondo S."/>
            <person name="Nolan M."/>
            <person name="Ohm R."/>
            <person name="Pangilinan J."/>
            <person name="Park H.-J."/>
            <person name="Ramirez L."/>
            <person name="Alfaro M."/>
            <person name="Sun H."/>
            <person name="Tritt A."/>
            <person name="Yoshinaga Y."/>
            <person name="Zwiers L.-H."/>
            <person name="Turgeon B."/>
            <person name="Goodwin S."/>
            <person name="Spatafora J."/>
            <person name="Crous P."/>
            <person name="Grigoriev I."/>
        </authorList>
    </citation>
    <scope>NUCLEOTIDE SEQUENCE</scope>
    <source>
        <strain evidence="3">CBS 122681</strain>
    </source>
</reference>
<organism evidence="3 4">
    <name type="scientific">Lophiostoma macrostomum CBS 122681</name>
    <dbReference type="NCBI Taxonomy" id="1314788"/>
    <lineage>
        <taxon>Eukaryota</taxon>
        <taxon>Fungi</taxon>
        <taxon>Dikarya</taxon>
        <taxon>Ascomycota</taxon>
        <taxon>Pezizomycotina</taxon>
        <taxon>Dothideomycetes</taxon>
        <taxon>Pleosporomycetidae</taxon>
        <taxon>Pleosporales</taxon>
        <taxon>Lophiostomataceae</taxon>
        <taxon>Lophiostoma</taxon>
    </lineage>
</organism>
<feature type="transmembrane region" description="Helical" evidence="1">
    <location>
        <begin position="1388"/>
        <end position="1407"/>
    </location>
</feature>
<evidence type="ECO:0000256" key="1">
    <source>
        <dbReference type="SAM" id="Phobius"/>
    </source>
</evidence>
<sequence length="1411" mass="162629">MTLKEILTKELGNAKQRNRLAARGEFISEAFLHDHLTIDNIKIQLKEDIATKTHDDYERKRLAHTIRLKSRKLYAILILLDESERISTLVAAGIDDESLFGTPKPGYASSVCSLENLNKLILFEDYAQPFFEKQWVFPPSLLGNETVQFPSKQFVFPFLNVPRFLGKGGFGEVVVVDLPRGYLEALGDDNEQGESLEEGTTIAFKMIRRGQRDQNTWENVNREVQVMRARVHDNIVKLKGSFVAGLWDTQSARSESEALYLIMPKAIMDMDDWLFKRPHHGAEIWDEHARRIHIYNEAMRGLSSGLTWIHREIGGDVGYHRDIKPSNLLLFAESGHRLVWKFGDFGASNLKAADYTGTENVTATKYWAPPEYFTDKDATNGKLHGRTHDVFSMGCVFLCLATVVKSGWMSEGLARFKTLRTPVESDGSTDAHAFHRTLPVVEDWRKQLQENSSRDQDREVLALIAEMLLPRERRIHSWEVDIDLFIILNKASPEEIINHLSKVIQASRGLDTRTKHNPHKRAQGKHGHKEWGPDFLRLLEDNLWQEFSPGTTSNGFSQAASVSKPLSNIALQGQKDMCGGQNLYRKISNGFSKSDIVVLYGMGGVGKTRSAIEYALQFNDPDNKAMKRDIFRVDGSNAEAWYRSYDEIAAMINNLHATGRRKTGRDIELRKEGVKAWLEDKSHGGWFLIVDGLEMYEDTKRLGELLPSLTRGYHQVLITTRNRDIVEDLDLYDKEDACIEVDPPNTEILLRLFNDCIDKTMLKQESQEGQEREQTLMNADTKKLLETLWSPLLVEKAARHMNKHHLDIADMNELFKKEGFFLVEYFFPNYLEYVLRPLLSGPLSDHNAWSREIRTLVISAFFAPSGVNYKILAFSYSTNEPAAFLKSIGSLQSCSFVRVRKSMEGNQKICVLKGNLQRALLDWIKHAEGEEGGDWGLLLRYNKALSMTYRHYTPKKRKDRQNGWTSPILRDNDDSENRVGSLTRAYDKALPHMPHFERFLAFTREVAPLPEFKLDDDSVRAITHFSCALVDKDRHSEALRVMEFAQDHYYHFDHLQSKANDRHDLKRIRIRFWLGRQLCKVYLSRPEDGRTSEEYWDKAKDLMKSLKREAELAGDQHPAWMGHSLLHWELELDSVRVLCMSKEHLEARDLLETIRSKAGTLSENEQGNVTTTRVYEFTKWSEKREGECALSRSKRRVRLRKLFIQITREDGLLHSSESMAKPESRFQSKGLESLNKARDAFRLSEKAAQEWFPDDKELSSEIGVEIAVAETKLGKPHLVKKAIHFLERRVKETRDSYGECRRSWDLERRLNAARLKCDQHHIEAATASAGKLLKYYERKLGSDKVATRRCAMQRYEGLLLLGRRQEAEDLLREYPTAKLLQLDQVDRLWRFSYLLLFASLCGFYGLYYQRV</sequence>
<dbReference type="InterPro" id="IPR000719">
    <property type="entry name" value="Prot_kinase_dom"/>
</dbReference>
<evidence type="ECO:0000313" key="4">
    <source>
        <dbReference type="Proteomes" id="UP000799324"/>
    </source>
</evidence>
<gene>
    <name evidence="3" type="ORF">K491DRAFT_757864</name>
</gene>
<dbReference type="SUPFAM" id="SSF56112">
    <property type="entry name" value="Protein kinase-like (PK-like)"/>
    <property type="match status" value="1"/>
</dbReference>
<accession>A0A6A6TA00</accession>
<dbReference type="SMART" id="SM00220">
    <property type="entry name" value="S_TKc"/>
    <property type="match status" value="1"/>
</dbReference>
<dbReference type="PANTHER" id="PTHR24359">
    <property type="entry name" value="SERINE/THREONINE-PROTEIN KINASE SBK1"/>
    <property type="match status" value="1"/>
</dbReference>
<evidence type="ECO:0000313" key="3">
    <source>
        <dbReference type="EMBL" id="KAF2656071.1"/>
    </source>
</evidence>
<dbReference type="GO" id="GO:0004674">
    <property type="term" value="F:protein serine/threonine kinase activity"/>
    <property type="evidence" value="ECO:0007669"/>
    <property type="project" value="TreeGrafter"/>
</dbReference>
<keyword evidence="4" id="KW-1185">Reference proteome</keyword>
<dbReference type="GO" id="GO:0005524">
    <property type="term" value="F:ATP binding"/>
    <property type="evidence" value="ECO:0007669"/>
    <property type="project" value="InterPro"/>
</dbReference>
<dbReference type="PROSITE" id="PS50011">
    <property type="entry name" value="PROTEIN_KINASE_DOM"/>
    <property type="match status" value="1"/>
</dbReference>
<name>A0A6A6TA00_9PLEO</name>